<evidence type="ECO:0000256" key="2">
    <source>
        <dbReference type="ARBA" id="ARBA00007330"/>
    </source>
</evidence>
<dbReference type="InterPro" id="IPR000447">
    <property type="entry name" value="G3P_DH_FAD-dep"/>
</dbReference>
<evidence type="ECO:0000256" key="1">
    <source>
        <dbReference type="ARBA" id="ARBA00001974"/>
    </source>
</evidence>
<dbReference type="PANTHER" id="PTHR11985">
    <property type="entry name" value="GLYCEROL-3-PHOSPHATE DEHYDROGENASE"/>
    <property type="match status" value="1"/>
</dbReference>
<feature type="domain" description="FAD dependent oxidoreductase" evidence="7">
    <location>
        <begin position="139"/>
        <end position="374"/>
    </location>
</feature>
<dbReference type="Proteomes" id="UP000694395">
    <property type="component" value="Chromosome 3"/>
</dbReference>
<dbReference type="Pfam" id="PF01266">
    <property type="entry name" value="DAO"/>
    <property type="match status" value="1"/>
</dbReference>
<evidence type="ECO:0000259" key="7">
    <source>
        <dbReference type="Pfam" id="PF01266"/>
    </source>
</evidence>
<dbReference type="Gene3D" id="3.50.50.60">
    <property type="entry name" value="FAD/NAD(P)-binding domain"/>
    <property type="match status" value="1"/>
</dbReference>
<protein>
    <recommendedName>
        <fullName evidence="3">glycerol-3-phosphate dehydrogenase</fullName>
        <ecNumber evidence="3">1.1.5.3</ecNumber>
    </recommendedName>
</protein>
<reference evidence="8" key="1">
    <citation type="submission" date="2020-07" db="EMBL/GenBank/DDBJ databases">
        <title>A long reads based de novo assembly of the rainbow trout Arlee double haploid line genome.</title>
        <authorList>
            <person name="Gao G."/>
            <person name="Palti Y."/>
        </authorList>
    </citation>
    <scope>NUCLEOTIDE SEQUENCE [LARGE SCALE GENOMIC DNA]</scope>
</reference>
<proteinExistence type="inferred from homology"/>
<evidence type="ECO:0000313" key="9">
    <source>
        <dbReference type="Proteomes" id="UP000694395"/>
    </source>
</evidence>
<dbReference type="GO" id="GO:0004368">
    <property type="term" value="F:glycerol-3-phosphate dehydrogenase (quinone) activity"/>
    <property type="evidence" value="ECO:0007669"/>
    <property type="project" value="UniProtKB-EC"/>
</dbReference>
<dbReference type="PANTHER" id="PTHR11985:SF15">
    <property type="entry name" value="GLYCEROL-3-PHOSPHATE DEHYDROGENASE, MITOCHONDRIAL"/>
    <property type="match status" value="1"/>
</dbReference>
<dbReference type="Ensembl" id="ENSOMYT00000163063.1">
    <property type="protein sequence ID" value="ENSOMYP00000134467.1"/>
    <property type="gene ID" value="ENSOMYG00000043820.2"/>
</dbReference>
<evidence type="ECO:0000256" key="5">
    <source>
        <dbReference type="ARBA" id="ARBA00022827"/>
    </source>
</evidence>
<evidence type="ECO:0000256" key="6">
    <source>
        <dbReference type="ARBA" id="ARBA00023002"/>
    </source>
</evidence>
<dbReference type="GeneTree" id="ENSGT00390000001718"/>
<dbReference type="Gene3D" id="3.30.9.10">
    <property type="entry name" value="D-Amino Acid Oxidase, subunit A, domain 2"/>
    <property type="match status" value="1"/>
</dbReference>
<dbReference type="AlphaFoldDB" id="A0A8L0DRT6"/>
<dbReference type="GO" id="GO:0005739">
    <property type="term" value="C:mitochondrion"/>
    <property type="evidence" value="ECO:0007669"/>
    <property type="project" value="TreeGrafter"/>
</dbReference>
<evidence type="ECO:0000313" key="8">
    <source>
        <dbReference type="Ensembl" id="ENSOMYP00000134467.1"/>
    </source>
</evidence>
<sequence>MHCPLESYDNEMDDWFVCADGLGPTLFELPNVALQDELRSRQAQLTALHNTQEFDVLIVGGGATCSDYLKTALVERDDFSSGTSSRSTKLIHGGVRYLQKAIVKLDYEQVNASFFLSTPPKIHEYDRIEACHCGSSVRPRILELFPMLKRDKLLGAIVYSDGQHNDARMNLAITLTAARYRAAIANYTEVVHLLKRADPQMGTERVCGVRCRDVITGQEFDVRAKCVINATGPFTDALRKMDDQKNPNIYQPSAGVHIVIPGYYSPDNMGLLDPATSDGRVIFFLPWEKITISGTTDTTSAPMIVTHMVGVLVFVTYVLLRACVRACVSACVCVLRRGDVLAAWSGICPLVTGPNSKDTQSICRNHKLHNHIVHISDSGLVTMDAAVKVHNLSTGPSKTVGLMLEGAKDWSPTMYSRLVQDYGMKVEVGTTTSTAEEVLPRIVDIMGKQLVWSGHFDVFTIILQCRK</sequence>
<comment type="similarity">
    <text evidence="2">Belongs to the FAD-dependent glycerol-3-phosphate dehydrogenase family.</text>
</comment>
<gene>
    <name evidence="8" type="primary">GPD2</name>
</gene>
<reference evidence="8" key="2">
    <citation type="submission" date="2025-08" db="UniProtKB">
        <authorList>
            <consortium name="Ensembl"/>
        </authorList>
    </citation>
    <scope>IDENTIFICATION</scope>
</reference>
<reference evidence="8" key="3">
    <citation type="submission" date="2025-09" db="UniProtKB">
        <authorList>
            <consortium name="Ensembl"/>
        </authorList>
    </citation>
    <scope>IDENTIFICATION</scope>
</reference>
<keyword evidence="9" id="KW-1185">Reference proteome</keyword>
<organism evidence="8 9">
    <name type="scientific">Oncorhynchus mykiss</name>
    <name type="common">Rainbow trout</name>
    <name type="synonym">Salmo gairdneri</name>
    <dbReference type="NCBI Taxonomy" id="8022"/>
    <lineage>
        <taxon>Eukaryota</taxon>
        <taxon>Metazoa</taxon>
        <taxon>Chordata</taxon>
        <taxon>Craniata</taxon>
        <taxon>Vertebrata</taxon>
        <taxon>Euteleostomi</taxon>
        <taxon>Actinopterygii</taxon>
        <taxon>Neopterygii</taxon>
        <taxon>Teleostei</taxon>
        <taxon>Protacanthopterygii</taxon>
        <taxon>Salmoniformes</taxon>
        <taxon>Salmonidae</taxon>
        <taxon>Salmoninae</taxon>
        <taxon>Oncorhynchus</taxon>
    </lineage>
</organism>
<dbReference type="InterPro" id="IPR006076">
    <property type="entry name" value="FAD-dep_OxRdtase"/>
</dbReference>
<keyword evidence="6" id="KW-0560">Oxidoreductase</keyword>
<keyword evidence="4" id="KW-0285">Flavoprotein</keyword>
<dbReference type="InterPro" id="IPR036188">
    <property type="entry name" value="FAD/NAD-bd_sf"/>
</dbReference>
<comment type="cofactor">
    <cofactor evidence="1">
        <name>FAD</name>
        <dbReference type="ChEBI" id="CHEBI:57692"/>
    </cofactor>
</comment>
<name>A0A8L0DRT6_ONCMY</name>
<accession>A0A8L0DRT6</accession>
<dbReference type="EC" id="1.1.5.3" evidence="3"/>
<keyword evidence="5" id="KW-0274">FAD</keyword>
<evidence type="ECO:0000256" key="4">
    <source>
        <dbReference type="ARBA" id="ARBA00022630"/>
    </source>
</evidence>
<evidence type="ECO:0000256" key="3">
    <source>
        <dbReference type="ARBA" id="ARBA00013029"/>
    </source>
</evidence>
<dbReference type="SUPFAM" id="SSF51905">
    <property type="entry name" value="FAD/NAD(P)-binding domain"/>
    <property type="match status" value="1"/>
</dbReference>
<dbReference type="GO" id="GO:0006072">
    <property type="term" value="P:glycerol-3-phosphate metabolic process"/>
    <property type="evidence" value="ECO:0007669"/>
    <property type="project" value="InterPro"/>
</dbReference>